<organism evidence="1 2">
    <name type="scientific">Colletotrichum sojae</name>
    <dbReference type="NCBI Taxonomy" id="2175907"/>
    <lineage>
        <taxon>Eukaryota</taxon>
        <taxon>Fungi</taxon>
        <taxon>Dikarya</taxon>
        <taxon>Ascomycota</taxon>
        <taxon>Pezizomycotina</taxon>
        <taxon>Sordariomycetes</taxon>
        <taxon>Hypocreomycetidae</taxon>
        <taxon>Glomerellales</taxon>
        <taxon>Glomerellaceae</taxon>
        <taxon>Colletotrichum</taxon>
        <taxon>Colletotrichum orchidearum species complex</taxon>
    </lineage>
</organism>
<keyword evidence="2" id="KW-1185">Reference proteome</keyword>
<accession>A0A8H6IWJ7</accession>
<protein>
    <submittedName>
        <fullName evidence="1">Uncharacterized protein</fullName>
    </submittedName>
</protein>
<dbReference type="AlphaFoldDB" id="A0A8H6IWJ7"/>
<sequence>MSAIFRKRLGNHLTANSLRPKFNRHLEIQHNDPVTWAFMNPTKQQLQSQELEFQELCAAKYDRSTDKIARHFDGTVEDIPNEYHETFKQRCMVRASNQMTELMAQRITEQKQQWEQQKKKQQK</sequence>
<name>A0A8H6IWJ7_9PEZI</name>
<gene>
    <name evidence="1" type="ORF">CSOJ01_11813</name>
</gene>
<evidence type="ECO:0000313" key="1">
    <source>
        <dbReference type="EMBL" id="KAF6802120.1"/>
    </source>
</evidence>
<comment type="caution">
    <text evidence="1">The sequence shown here is derived from an EMBL/GenBank/DDBJ whole genome shotgun (WGS) entry which is preliminary data.</text>
</comment>
<reference evidence="1 2" key="1">
    <citation type="journal article" date="2020" name="Phytopathology">
        <title>Genome Sequence Resources of Colletotrichum truncatum, C. plurivorum, C. musicola, and C. sojae: Four Species Pathogenic to Soybean (Glycine max).</title>
        <authorList>
            <person name="Rogerio F."/>
            <person name="Boufleur T.R."/>
            <person name="Ciampi-Guillardi M."/>
            <person name="Sukno S.A."/>
            <person name="Thon M.R."/>
            <person name="Massola Junior N.S."/>
            <person name="Baroncelli R."/>
        </authorList>
    </citation>
    <scope>NUCLEOTIDE SEQUENCE [LARGE SCALE GENOMIC DNA]</scope>
    <source>
        <strain evidence="1 2">LFN0009</strain>
    </source>
</reference>
<dbReference type="Proteomes" id="UP000652219">
    <property type="component" value="Unassembled WGS sequence"/>
</dbReference>
<evidence type="ECO:0000313" key="2">
    <source>
        <dbReference type="Proteomes" id="UP000652219"/>
    </source>
</evidence>
<proteinExistence type="predicted"/>
<dbReference type="EMBL" id="WIGN01000285">
    <property type="protein sequence ID" value="KAF6802120.1"/>
    <property type="molecule type" value="Genomic_DNA"/>
</dbReference>